<dbReference type="Pfam" id="PF06995">
    <property type="entry name" value="Phage_P2_GpU"/>
    <property type="match status" value="1"/>
</dbReference>
<dbReference type="STRING" id="504832.OCA5_c24020"/>
<evidence type="ECO:0000313" key="2">
    <source>
        <dbReference type="Proteomes" id="UP000007730"/>
    </source>
</evidence>
<proteinExistence type="predicted"/>
<reference evidence="1 2" key="1">
    <citation type="journal article" date="2011" name="J. Bacteriol.">
        <title>Complete genome sequences of the chemolithoautotrophic Oligotropha carboxidovorans strains OM4 and OM5.</title>
        <authorList>
            <person name="Volland S."/>
            <person name="Rachinger M."/>
            <person name="Strittmatter A."/>
            <person name="Daniel R."/>
            <person name="Gottschalk G."/>
            <person name="Meyer O."/>
        </authorList>
    </citation>
    <scope>NUCLEOTIDE SEQUENCE [LARGE SCALE GENOMIC DNA]</scope>
    <source>
        <strain evidence="2">ATCC 49405 / DSM 1227 / KCTC 32145 / OM5</strain>
    </source>
</reference>
<dbReference type="RefSeq" id="WP_012562756.1">
    <property type="nucleotide sequence ID" value="NC_011386.1"/>
</dbReference>
<evidence type="ECO:0000313" key="1">
    <source>
        <dbReference type="EMBL" id="AEI07098.1"/>
    </source>
</evidence>
<dbReference type="OrthoDB" id="7678146at2"/>
<organism evidence="1 2">
    <name type="scientific">Afipia carboxidovorans (strain ATCC 49405 / DSM 1227 / KCTC 32145 / OM5)</name>
    <name type="common">Oligotropha carboxidovorans</name>
    <dbReference type="NCBI Taxonomy" id="504832"/>
    <lineage>
        <taxon>Bacteria</taxon>
        <taxon>Pseudomonadati</taxon>
        <taxon>Pseudomonadota</taxon>
        <taxon>Alphaproteobacteria</taxon>
        <taxon>Hyphomicrobiales</taxon>
        <taxon>Nitrobacteraceae</taxon>
        <taxon>Afipia</taxon>
    </lineage>
</organism>
<dbReference type="AlphaFoldDB" id="B6JEG2"/>
<dbReference type="Proteomes" id="UP000007730">
    <property type="component" value="Chromosome"/>
</dbReference>
<keyword evidence="2" id="KW-1185">Reference proteome</keyword>
<dbReference type="KEGG" id="oca:OCAR_5596"/>
<sequence>MLCQLGATQFTVAPFNMHETEHEAGASFASHEVLGKMPTLEFVGEAAETWTIRGKLFPKRFGGMDELSVLHAMRRSGASQFFMRGDGIPMGWVVIERVVERSSYIASDGVGKVIEFDITLKRADGPSADGIFNALLSIFT</sequence>
<protein>
    <submittedName>
        <fullName evidence="1">Putative phage tail assembly protein</fullName>
    </submittedName>
</protein>
<gene>
    <name evidence="1" type="ordered locus">OCA5_c24020</name>
</gene>
<dbReference type="eggNOG" id="COG3499">
    <property type="taxonomic scope" value="Bacteria"/>
</dbReference>
<dbReference type="KEGG" id="ocg:OCA5_c24020"/>
<dbReference type="HOGENOM" id="CLU_102468_1_0_5"/>
<dbReference type="EMBL" id="CP002826">
    <property type="protein sequence ID" value="AEI07098.1"/>
    <property type="molecule type" value="Genomic_DNA"/>
</dbReference>
<dbReference type="InterPro" id="IPR009734">
    <property type="entry name" value="Myoviridae_GpU"/>
</dbReference>
<name>B6JEG2_AFIC5</name>
<accession>B6JEG2</accession>